<reference evidence="2 3" key="2">
    <citation type="journal article" date="2017" name="Nature">
        <title>The Apostasia genome and the evolution of orchids.</title>
        <authorList>
            <person name="Zhang G.Q."/>
            <person name="Liu K.W."/>
            <person name="Li Z."/>
            <person name="Lohaus R."/>
            <person name="Hsiao Y.Y."/>
            <person name="Niu S.C."/>
            <person name="Wang J.Y."/>
            <person name="Lin Y.C."/>
            <person name="Xu Q."/>
            <person name="Chen L.J."/>
            <person name="Yoshida K."/>
            <person name="Fujiwara S."/>
            <person name="Wang Z.W."/>
            <person name="Zhang Y.Q."/>
            <person name="Mitsuda N."/>
            <person name="Wang M."/>
            <person name="Liu G.H."/>
            <person name="Pecoraro L."/>
            <person name="Huang H.X."/>
            <person name="Xiao X.J."/>
            <person name="Lin M."/>
            <person name="Wu X.Y."/>
            <person name="Wu W.L."/>
            <person name="Chen Y.Y."/>
            <person name="Chang S.B."/>
            <person name="Sakamoto S."/>
            <person name="Ohme-Takagi M."/>
            <person name="Yagi M."/>
            <person name="Zeng S.J."/>
            <person name="Shen C.Y."/>
            <person name="Yeh C.M."/>
            <person name="Luo Y.B."/>
            <person name="Tsai W.C."/>
            <person name="Van de Peer Y."/>
            <person name="Liu Z.J."/>
        </authorList>
    </citation>
    <scope>NUCLEOTIDE SEQUENCE [LARGE SCALE GENOMIC DNA]</scope>
    <source>
        <tissue evidence="2">The whole plant</tissue>
    </source>
</reference>
<evidence type="ECO:0000313" key="3">
    <source>
        <dbReference type="Proteomes" id="UP000233837"/>
    </source>
</evidence>
<evidence type="ECO:0000313" key="2">
    <source>
        <dbReference type="EMBL" id="PKU61083.1"/>
    </source>
</evidence>
<proteinExistence type="predicted"/>
<protein>
    <recommendedName>
        <fullName evidence="4">Secreted protein</fullName>
    </recommendedName>
</protein>
<organism evidence="2 3">
    <name type="scientific">Dendrobium catenatum</name>
    <dbReference type="NCBI Taxonomy" id="906689"/>
    <lineage>
        <taxon>Eukaryota</taxon>
        <taxon>Viridiplantae</taxon>
        <taxon>Streptophyta</taxon>
        <taxon>Embryophyta</taxon>
        <taxon>Tracheophyta</taxon>
        <taxon>Spermatophyta</taxon>
        <taxon>Magnoliopsida</taxon>
        <taxon>Liliopsida</taxon>
        <taxon>Asparagales</taxon>
        <taxon>Orchidaceae</taxon>
        <taxon>Epidendroideae</taxon>
        <taxon>Malaxideae</taxon>
        <taxon>Dendrobiinae</taxon>
        <taxon>Dendrobium</taxon>
    </lineage>
</organism>
<gene>
    <name evidence="2" type="ORF">MA16_Dca020456</name>
</gene>
<sequence>MGTPPFAFQLTFSLLFLFAHSPGLPPPPPFSCSHNQEEPKLPRRLALADSLLLWQCVGDFRRHEAK</sequence>
<keyword evidence="1" id="KW-0732">Signal</keyword>
<accession>A0A2I0VCF0</accession>
<dbReference type="Proteomes" id="UP000233837">
    <property type="component" value="Unassembled WGS sequence"/>
</dbReference>
<feature type="chain" id="PRO_5014185039" description="Secreted protein" evidence="1">
    <location>
        <begin position="24"/>
        <end position="66"/>
    </location>
</feature>
<dbReference type="AlphaFoldDB" id="A0A2I0VCF0"/>
<feature type="signal peptide" evidence="1">
    <location>
        <begin position="1"/>
        <end position="23"/>
    </location>
</feature>
<name>A0A2I0VCF0_9ASPA</name>
<keyword evidence="3" id="KW-1185">Reference proteome</keyword>
<dbReference type="EMBL" id="KZ503841">
    <property type="protein sequence ID" value="PKU61083.1"/>
    <property type="molecule type" value="Genomic_DNA"/>
</dbReference>
<reference evidence="2 3" key="1">
    <citation type="journal article" date="2016" name="Sci. Rep.">
        <title>The Dendrobium catenatum Lindl. genome sequence provides insights into polysaccharide synthase, floral development and adaptive evolution.</title>
        <authorList>
            <person name="Zhang G.Q."/>
            <person name="Xu Q."/>
            <person name="Bian C."/>
            <person name="Tsai W.C."/>
            <person name="Yeh C.M."/>
            <person name="Liu K.W."/>
            <person name="Yoshida K."/>
            <person name="Zhang L.S."/>
            <person name="Chang S.B."/>
            <person name="Chen F."/>
            <person name="Shi Y."/>
            <person name="Su Y.Y."/>
            <person name="Zhang Y.Q."/>
            <person name="Chen L.J."/>
            <person name="Yin Y."/>
            <person name="Lin M."/>
            <person name="Huang H."/>
            <person name="Deng H."/>
            <person name="Wang Z.W."/>
            <person name="Zhu S.L."/>
            <person name="Zhao X."/>
            <person name="Deng C."/>
            <person name="Niu S.C."/>
            <person name="Huang J."/>
            <person name="Wang M."/>
            <person name="Liu G.H."/>
            <person name="Yang H.J."/>
            <person name="Xiao X.J."/>
            <person name="Hsiao Y.Y."/>
            <person name="Wu W.L."/>
            <person name="Chen Y.Y."/>
            <person name="Mitsuda N."/>
            <person name="Ohme-Takagi M."/>
            <person name="Luo Y.B."/>
            <person name="Van de Peer Y."/>
            <person name="Liu Z.J."/>
        </authorList>
    </citation>
    <scope>NUCLEOTIDE SEQUENCE [LARGE SCALE GENOMIC DNA]</scope>
    <source>
        <tissue evidence="2">The whole plant</tissue>
    </source>
</reference>
<evidence type="ECO:0008006" key="4">
    <source>
        <dbReference type="Google" id="ProtNLM"/>
    </source>
</evidence>
<evidence type="ECO:0000256" key="1">
    <source>
        <dbReference type="SAM" id="SignalP"/>
    </source>
</evidence>